<evidence type="ECO:0000313" key="2">
    <source>
        <dbReference type="Proteomes" id="UP000703590"/>
    </source>
</evidence>
<organism evidence="1 2">
    <name type="scientific">Sulfurospirillum tamanense</name>
    <dbReference type="NCBI Taxonomy" id="2813362"/>
    <lineage>
        <taxon>Bacteria</taxon>
        <taxon>Pseudomonadati</taxon>
        <taxon>Campylobacterota</taxon>
        <taxon>Epsilonproteobacteria</taxon>
        <taxon>Campylobacterales</taxon>
        <taxon>Sulfurospirillaceae</taxon>
        <taxon>Sulfurospirillum</taxon>
    </lineage>
</organism>
<comment type="caution">
    <text evidence="1">The sequence shown here is derived from an EMBL/GenBank/DDBJ whole genome shotgun (WGS) entry which is preliminary data.</text>
</comment>
<accession>A0ABS2WV16</accession>
<proteinExistence type="predicted"/>
<protein>
    <submittedName>
        <fullName evidence="1">Uncharacterized protein</fullName>
    </submittedName>
</protein>
<evidence type="ECO:0000313" key="1">
    <source>
        <dbReference type="EMBL" id="MBN2965485.1"/>
    </source>
</evidence>
<gene>
    <name evidence="1" type="ORF">JWV37_11885</name>
</gene>
<dbReference type="EMBL" id="JAFHKK010000040">
    <property type="protein sequence ID" value="MBN2965485.1"/>
    <property type="molecule type" value="Genomic_DNA"/>
</dbReference>
<name>A0ABS2WV16_9BACT</name>
<reference evidence="1" key="1">
    <citation type="submission" date="2021-02" db="EMBL/GenBank/DDBJ databases">
        <title>Sulfurospirillum tamanensis sp. nov.</title>
        <authorList>
            <person name="Frolova A."/>
            <person name="Merkel A."/>
            <person name="Slobodkin A."/>
        </authorList>
    </citation>
    <scope>NUCLEOTIDE SEQUENCE</scope>
    <source>
        <strain evidence="1">T05b</strain>
    </source>
</reference>
<keyword evidence="2" id="KW-1185">Reference proteome</keyword>
<dbReference type="Proteomes" id="UP000703590">
    <property type="component" value="Unassembled WGS sequence"/>
</dbReference>
<reference evidence="1" key="2">
    <citation type="submission" date="2021-02" db="EMBL/GenBank/DDBJ databases">
        <authorList>
            <person name="Merkel A.Y."/>
        </authorList>
    </citation>
    <scope>NUCLEOTIDE SEQUENCE</scope>
    <source>
        <strain evidence="1">T05b</strain>
    </source>
</reference>
<dbReference type="RefSeq" id="WP_205460046.1">
    <property type="nucleotide sequence ID" value="NZ_JAFHKK010000040.1"/>
</dbReference>
<sequence length="304" mass="35045">MRINIKHLESLIETVVLPFEKLIVDDPKLSSHIAPPEVAKFHNMAVAKLSVYIYTDIARAYAYIQEGAKAHKEKHIPLESLKEYYTLYFHLCKEWNAQHLDANPKFSENIATIEQFVYEAFAQENETKEEFFDYGAEIINADLAKMHYKDEEKITAAAFYEEGTMDELDIQDILECSNALHEATTDTFTKHDESYFTNVNAQLQSYATILEKNMEFRDIGYSLSKLSQLLMSHLDTLPSHEKKPSLVLVLNTIVEDLIAWTVAVLKEKTAIDIHYLDASLLSSILQFEMMLTPPKDEEDELEFF</sequence>